<dbReference type="InterPro" id="IPR042299">
    <property type="entry name" value="Ufd1-like_Nn"/>
</dbReference>
<sequence>MRPFEKSYPCYPISMTGKSHLENGDKIIMPSSALTSLSTKNVQYPMLFQLKNKSKRKVSHCGVLEFSAEEGKVFLPSWIMLNMKLRDGDEVIIRNVTLKKATSVKLRPHETAFVELSNPKAVLEKLLRGFSCLATGETIVIDYNEKKYSIDVLETKPKQKAVSIIDADIEVSFALAKDYQKAEKPAATEATTAEKVEEDDGLEKDESSFQAFTGKSYKLSD</sequence>
<accession>A0AA88DTJ7</accession>
<comment type="caution">
    <text evidence="6">The sequence shown here is derived from an EMBL/GenBank/DDBJ whole genome shotgun (WGS) entry which is preliminary data.</text>
</comment>
<dbReference type="GO" id="GO:0006511">
    <property type="term" value="P:ubiquitin-dependent protein catabolic process"/>
    <property type="evidence" value="ECO:0007669"/>
    <property type="project" value="InterPro"/>
</dbReference>
<dbReference type="AlphaFoldDB" id="A0AA88DTJ7"/>
<protein>
    <recommendedName>
        <fullName evidence="8">Ubiquitin fusion degradaton protein</fullName>
    </recommendedName>
</protein>
<dbReference type="EMBL" id="BTGU01000114">
    <property type="protein sequence ID" value="GMN61592.1"/>
    <property type="molecule type" value="Genomic_DNA"/>
</dbReference>
<dbReference type="PANTHER" id="PTHR12555">
    <property type="entry name" value="UBIQUITIN FUSION DEGRADATON PROTEIN 1"/>
    <property type="match status" value="1"/>
</dbReference>
<keyword evidence="7" id="KW-1185">Reference proteome</keyword>
<proteinExistence type="inferred from homology"/>
<feature type="region of interest" description="Disordered" evidence="3">
    <location>
        <begin position="186"/>
        <end position="207"/>
    </location>
</feature>
<evidence type="ECO:0000256" key="2">
    <source>
        <dbReference type="ARBA" id="ARBA00022786"/>
    </source>
</evidence>
<gene>
    <name evidence="6" type="ORF">TIFTF001_030678</name>
</gene>
<name>A0AA88DTJ7_FICCA</name>
<evidence type="ECO:0000313" key="7">
    <source>
        <dbReference type="Proteomes" id="UP001187192"/>
    </source>
</evidence>
<evidence type="ECO:0008006" key="8">
    <source>
        <dbReference type="Google" id="ProtNLM"/>
    </source>
</evidence>
<keyword evidence="2" id="KW-0833">Ubl conjugation pathway</keyword>
<evidence type="ECO:0000259" key="5">
    <source>
        <dbReference type="Pfam" id="PF24842"/>
    </source>
</evidence>
<dbReference type="InterPro" id="IPR055418">
    <property type="entry name" value="UFD1_N2"/>
</dbReference>
<dbReference type="InterPro" id="IPR004854">
    <property type="entry name" value="Ufd1-like"/>
</dbReference>
<dbReference type="GO" id="GO:0034098">
    <property type="term" value="C:VCP-NPL4-UFD1 AAA ATPase complex"/>
    <property type="evidence" value="ECO:0007669"/>
    <property type="project" value="TreeGrafter"/>
</dbReference>
<comment type="similarity">
    <text evidence="1">Belongs to the UFD1 family.</text>
</comment>
<reference evidence="6" key="1">
    <citation type="submission" date="2023-07" db="EMBL/GenBank/DDBJ databases">
        <title>draft genome sequence of fig (Ficus carica).</title>
        <authorList>
            <person name="Takahashi T."/>
            <person name="Nishimura K."/>
        </authorList>
    </citation>
    <scope>NUCLEOTIDE SEQUENCE</scope>
</reference>
<dbReference type="Pfam" id="PF24842">
    <property type="entry name" value="UFD1_N2"/>
    <property type="match status" value="1"/>
</dbReference>
<dbReference type="Proteomes" id="UP001187192">
    <property type="component" value="Unassembled WGS sequence"/>
</dbReference>
<evidence type="ECO:0000313" key="6">
    <source>
        <dbReference type="EMBL" id="GMN61592.1"/>
    </source>
</evidence>
<dbReference type="GO" id="GO:0036503">
    <property type="term" value="P:ERAD pathway"/>
    <property type="evidence" value="ECO:0007669"/>
    <property type="project" value="TreeGrafter"/>
</dbReference>
<dbReference type="InterPro" id="IPR055417">
    <property type="entry name" value="UFD1_N1"/>
</dbReference>
<feature type="domain" description="Ubiquitin fusion degradation protein UFD1 N-terminal subdomain 1" evidence="4">
    <location>
        <begin position="4"/>
        <end position="98"/>
    </location>
</feature>
<dbReference type="Gene3D" id="3.10.330.10">
    <property type="match status" value="1"/>
</dbReference>
<evidence type="ECO:0000256" key="3">
    <source>
        <dbReference type="SAM" id="MobiDB-lite"/>
    </source>
</evidence>
<evidence type="ECO:0000256" key="1">
    <source>
        <dbReference type="ARBA" id="ARBA00006043"/>
    </source>
</evidence>
<feature type="domain" description="Ubiquitin fusion degradation protein UFD1 N-terminal subdomain 2" evidence="5">
    <location>
        <begin position="100"/>
        <end position="174"/>
    </location>
</feature>
<organism evidence="6 7">
    <name type="scientific">Ficus carica</name>
    <name type="common">Common fig</name>
    <dbReference type="NCBI Taxonomy" id="3494"/>
    <lineage>
        <taxon>Eukaryota</taxon>
        <taxon>Viridiplantae</taxon>
        <taxon>Streptophyta</taxon>
        <taxon>Embryophyta</taxon>
        <taxon>Tracheophyta</taxon>
        <taxon>Spermatophyta</taxon>
        <taxon>Magnoliopsida</taxon>
        <taxon>eudicotyledons</taxon>
        <taxon>Gunneridae</taxon>
        <taxon>Pentapetalae</taxon>
        <taxon>rosids</taxon>
        <taxon>fabids</taxon>
        <taxon>Rosales</taxon>
        <taxon>Moraceae</taxon>
        <taxon>Ficeae</taxon>
        <taxon>Ficus</taxon>
    </lineage>
</organism>
<dbReference type="GO" id="GO:0031593">
    <property type="term" value="F:polyubiquitin modification-dependent protein binding"/>
    <property type="evidence" value="ECO:0007669"/>
    <property type="project" value="TreeGrafter"/>
</dbReference>
<dbReference type="Gene3D" id="2.40.40.50">
    <property type="entry name" value="Ubiquitin fusion degradation protein UFD1, N-terminal domain"/>
    <property type="match status" value="1"/>
</dbReference>
<evidence type="ECO:0000259" key="4">
    <source>
        <dbReference type="Pfam" id="PF03152"/>
    </source>
</evidence>
<dbReference type="PANTHER" id="PTHR12555:SF13">
    <property type="entry name" value="UBIQUITIN RECOGNITION FACTOR IN ER-ASSOCIATED DEGRADATION PROTEIN 1"/>
    <property type="match status" value="1"/>
</dbReference>
<dbReference type="Pfam" id="PF03152">
    <property type="entry name" value="UFD1_N1"/>
    <property type="match status" value="1"/>
</dbReference>